<evidence type="ECO:0000256" key="1">
    <source>
        <dbReference type="ARBA" id="ARBA00023015"/>
    </source>
</evidence>
<dbReference type="Pfam" id="PF04545">
    <property type="entry name" value="Sigma70_r4"/>
    <property type="match status" value="1"/>
</dbReference>
<accession>A0ABT8GE17</accession>
<dbReference type="InterPro" id="IPR000943">
    <property type="entry name" value="RNA_pol_sigma70"/>
</dbReference>
<evidence type="ECO:0000256" key="3">
    <source>
        <dbReference type="ARBA" id="ARBA00023125"/>
    </source>
</evidence>
<dbReference type="InterPro" id="IPR014284">
    <property type="entry name" value="RNA_pol_sigma-70_dom"/>
</dbReference>
<comment type="function">
    <text evidence="5">Sigma factors are initiation factors that promote the attachment of RNA polymerase to specific initiation sites and are then released.</text>
</comment>
<dbReference type="Proteomes" id="UP001172708">
    <property type="component" value="Unassembled WGS sequence"/>
</dbReference>
<dbReference type="PIRSF" id="PIRSF000770">
    <property type="entry name" value="RNA_pol_sigma-SigE/K"/>
    <property type="match status" value="1"/>
</dbReference>
<dbReference type="NCBIfam" id="TIGR02479">
    <property type="entry name" value="FliA_WhiG"/>
    <property type="match status" value="1"/>
</dbReference>
<dbReference type="PANTHER" id="PTHR30385:SF7">
    <property type="entry name" value="RNA POLYMERASE SIGMA FACTOR FLIA"/>
    <property type="match status" value="1"/>
</dbReference>
<dbReference type="NCBIfam" id="TIGR02937">
    <property type="entry name" value="sigma70-ECF"/>
    <property type="match status" value="1"/>
</dbReference>
<name>A0ABT8GE17_9MICO</name>
<organism evidence="9 10">
    <name type="scientific">Demequina muriae</name>
    <dbReference type="NCBI Taxonomy" id="3051664"/>
    <lineage>
        <taxon>Bacteria</taxon>
        <taxon>Bacillati</taxon>
        <taxon>Actinomycetota</taxon>
        <taxon>Actinomycetes</taxon>
        <taxon>Micrococcales</taxon>
        <taxon>Demequinaceae</taxon>
        <taxon>Demequina</taxon>
    </lineage>
</organism>
<evidence type="ECO:0000313" key="9">
    <source>
        <dbReference type="EMBL" id="MDN4479604.1"/>
    </source>
</evidence>
<dbReference type="RefSeq" id="WP_301140778.1">
    <property type="nucleotide sequence ID" value="NZ_JAUHQA010000001.1"/>
</dbReference>
<feature type="region of interest" description="Disordered" evidence="6">
    <location>
        <begin position="1"/>
        <end position="22"/>
    </location>
</feature>
<protein>
    <recommendedName>
        <fullName evidence="5">RNA polymerase sigma factor</fullName>
    </recommendedName>
</protein>
<evidence type="ECO:0000256" key="5">
    <source>
        <dbReference type="RuleBase" id="RU362124"/>
    </source>
</evidence>
<evidence type="ECO:0000259" key="8">
    <source>
        <dbReference type="PROSITE" id="PS00716"/>
    </source>
</evidence>
<dbReference type="Gene3D" id="1.10.1740.10">
    <property type="match status" value="1"/>
</dbReference>
<dbReference type="PROSITE" id="PS00716">
    <property type="entry name" value="SIGMA70_2"/>
    <property type="match status" value="1"/>
</dbReference>
<dbReference type="NCBIfam" id="NF005413">
    <property type="entry name" value="PRK06986.1"/>
    <property type="match status" value="1"/>
</dbReference>
<feature type="domain" description="RNA polymerase sigma-70" evidence="8">
    <location>
        <begin position="240"/>
        <end position="266"/>
    </location>
</feature>
<dbReference type="Pfam" id="PF04542">
    <property type="entry name" value="Sigma70_r2"/>
    <property type="match status" value="1"/>
</dbReference>
<dbReference type="InterPro" id="IPR007630">
    <property type="entry name" value="RNA_pol_sigma70_r4"/>
</dbReference>
<evidence type="ECO:0000256" key="2">
    <source>
        <dbReference type="ARBA" id="ARBA00023082"/>
    </source>
</evidence>
<dbReference type="SUPFAM" id="SSF88946">
    <property type="entry name" value="Sigma2 domain of RNA polymerase sigma factors"/>
    <property type="match status" value="1"/>
</dbReference>
<keyword evidence="10" id="KW-1185">Reference proteome</keyword>
<dbReference type="PANTHER" id="PTHR30385">
    <property type="entry name" value="SIGMA FACTOR F FLAGELLAR"/>
    <property type="match status" value="1"/>
</dbReference>
<keyword evidence="2 5" id="KW-0731">Sigma factor</keyword>
<comment type="caution">
    <text evidence="9">The sequence shown here is derived from an EMBL/GenBank/DDBJ whole genome shotgun (WGS) entry which is preliminary data.</text>
</comment>
<evidence type="ECO:0000256" key="4">
    <source>
        <dbReference type="ARBA" id="ARBA00023163"/>
    </source>
</evidence>
<keyword evidence="3 5" id="KW-0238">DNA-binding</keyword>
<gene>
    <name evidence="9" type="ORF">QQX02_01525</name>
</gene>
<dbReference type="PROSITE" id="PS00715">
    <property type="entry name" value="SIGMA70_1"/>
    <property type="match status" value="1"/>
</dbReference>
<dbReference type="InterPro" id="IPR012845">
    <property type="entry name" value="RNA_pol_sigma_FliA_WhiG"/>
</dbReference>
<feature type="domain" description="RNA polymerase sigma-70" evidence="7">
    <location>
        <begin position="77"/>
        <end position="90"/>
    </location>
</feature>
<comment type="similarity">
    <text evidence="5">Belongs to the sigma-70 factor family.</text>
</comment>
<dbReference type="InterPro" id="IPR013324">
    <property type="entry name" value="RNA_pol_sigma_r3/r4-like"/>
</dbReference>
<dbReference type="Gene3D" id="1.20.140.160">
    <property type="match status" value="1"/>
</dbReference>
<reference evidence="9" key="1">
    <citation type="submission" date="2023-06" db="EMBL/GenBank/DDBJ databases">
        <title>Egi l300058.</title>
        <authorList>
            <person name="Gao L."/>
            <person name="Fang B.-Z."/>
            <person name="Li W.-J."/>
        </authorList>
    </citation>
    <scope>NUCLEOTIDE SEQUENCE</scope>
    <source>
        <strain evidence="9">EGI L300058</strain>
    </source>
</reference>
<evidence type="ECO:0000313" key="10">
    <source>
        <dbReference type="Proteomes" id="UP001172708"/>
    </source>
</evidence>
<keyword evidence="1 5" id="KW-0805">Transcription regulation</keyword>
<dbReference type="InterPro" id="IPR013325">
    <property type="entry name" value="RNA_pol_sigma_r2"/>
</dbReference>
<dbReference type="SUPFAM" id="SSF88659">
    <property type="entry name" value="Sigma3 and sigma4 domains of RNA polymerase sigma factors"/>
    <property type="match status" value="2"/>
</dbReference>
<sequence>MSSLNAVRTHATEELMSGAPERPEASTVATWWEDLHSEDEAIRLEARDALITHHAPLVTQVASRMIGRLPDTVELADLVSYGMFGLIDAVAKFEPARGYKFETYAAQRVRGAIIDELRAADWVPRSVRSKARTVEQATRALEQTLLRPVTDEDVADHLGWHTAEVRTVRAQVALSHVAALDGMVSGGETQAIDSALAHSAPEASMSFEARETRALLATAVQGVRDREQEVLRLYYFENLTLAQIGQILGVTESRVSQIHSGAVKKLRESLLRTGAFA</sequence>
<dbReference type="EMBL" id="JAUHQA010000001">
    <property type="protein sequence ID" value="MDN4479604.1"/>
    <property type="molecule type" value="Genomic_DNA"/>
</dbReference>
<dbReference type="CDD" id="cd06171">
    <property type="entry name" value="Sigma70_r4"/>
    <property type="match status" value="1"/>
</dbReference>
<keyword evidence="4 5" id="KW-0804">Transcription</keyword>
<proteinExistence type="inferred from homology"/>
<dbReference type="PRINTS" id="PR00046">
    <property type="entry name" value="SIGMA70FCT"/>
</dbReference>
<dbReference type="InterPro" id="IPR007627">
    <property type="entry name" value="RNA_pol_sigma70_r2"/>
</dbReference>
<evidence type="ECO:0000259" key="7">
    <source>
        <dbReference type="PROSITE" id="PS00715"/>
    </source>
</evidence>
<evidence type="ECO:0000256" key="6">
    <source>
        <dbReference type="SAM" id="MobiDB-lite"/>
    </source>
</evidence>